<evidence type="ECO:0000256" key="1">
    <source>
        <dbReference type="SAM" id="MobiDB-lite"/>
    </source>
</evidence>
<comment type="caution">
    <text evidence="2">The sequence shown here is derived from an EMBL/GenBank/DDBJ whole genome shotgun (WGS) entry which is preliminary data.</text>
</comment>
<reference evidence="2 3" key="1">
    <citation type="journal article" date="2019" name="Sci. Rep.">
        <title>Orb-weaving spider Araneus ventricosus genome elucidates the spidroin gene catalogue.</title>
        <authorList>
            <person name="Kono N."/>
            <person name="Nakamura H."/>
            <person name="Ohtoshi R."/>
            <person name="Moran D.A.P."/>
            <person name="Shinohara A."/>
            <person name="Yoshida Y."/>
            <person name="Fujiwara M."/>
            <person name="Mori M."/>
            <person name="Tomita M."/>
            <person name="Arakawa K."/>
        </authorList>
    </citation>
    <scope>NUCLEOTIDE SEQUENCE [LARGE SCALE GENOMIC DNA]</scope>
</reference>
<evidence type="ECO:0000313" key="3">
    <source>
        <dbReference type="Proteomes" id="UP000499080"/>
    </source>
</evidence>
<sequence length="114" mass="12588">MKFGQQRQNHVCSVSLNANSNAQHLKPSFPILLNEIQCQQRQNCHSRSLSHSSKIRTPSAKPSSESLHSMQIRTPSANTHVIPVTPSVNWTPSAAPSFPIAPAQCNSDDQRQHP</sequence>
<keyword evidence="3" id="KW-1185">Reference proteome</keyword>
<dbReference type="Proteomes" id="UP000499080">
    <property type="component" value="Unassembled WGS sequence"/>
</dbReference>
<dbReference type="EMBL" id="BGPR01001623">
    <property type="protein sequence ID" value="GBM58163.1"/>
    <property type="molecule type" value="Genomic_DNA"/>
</dbReference>
<gene>
    <name evidence="2" type="ORF">AVEN_125038_1</name>
</gene>
<organism evidence="2 3">
    <name type="scientific">Araneus ventricosus</name>
    <name type="common">Orbweaver spider</name>
    <name type="synonym">Epeira ventricosa</name>
    <dbReference type="NCBI Taxonomy" id="182803"/>
    <lineage>
        <taxon>Eukaryota</taxon>
        <taxon>Metazoa</taxon>
        <taxon>Ecdysozoa</taxon>
        <taxon>Arthropoda</taxon>
        <taxon>Chelicerata</taxon>
        <taxon>Arachnida</taxon>
        <taxon>Araneae</taxon>
        <taxon>Araneomorphae</taxon>
        <taxon>Entelegynae</taxon>
        <taxon>Araneoidea</taxon>
        <taxon>Araneidae</taxon>
        <taxon>Araneus</taxon>
    </lineage>
</organism>
<evidence type="ECO:0000313" key="2">
    <source>
        <dbReference type="EMBL" id="GBM58163.1"/>
    </source>
</evidence>
<name>A0A4Y2GXE6_ARAVE</name>
<proteinExistence type="predicted"/>
<feature type="compositionally biased region" description="Low complexity" evidence="1">
    <location>
        <begin position="92"/>
        <end position="103"/>
    </location>
</feature>
<feature type="region of interest" description="Disordered" evidence="1">
    <location>
        <begin position="92"/>
        <end position="114"/>
    </location>
</feature>
<dbReference type="AlphaFoldDB" id="A0A4Y2GXE6"/>
<accession>A0A4Y2GXE6</accession>
<protein>
    <submittedName>
        <fullName evidence="2">Uncharacterized protein</fullName>
    </submittedName>
</protein>
<feature type="region of interest" description="Disordered" evidence="1">
    <location>
        <begin position="43"/>
        <end position="70"/>
    </location>
</feature>